<feature type="transmembrane region" description="Helical" evidence="6">
    <location>
        <begin position="35"/>
        <end position="57"/>
    </location>
</feature>
<dbReference type="STRING" id="1178515.SY83_15350"/>
<dbReference type="EMBL" id="CP011388">
    <property type="protein sequence ID" value="ANE47422.1"/>
    <property type="molecule type" value="Genomic_DNA"/>
</dbReference>
<dbReference type="CDD" id="cd06580">
    <property type="entry name" value="TM_PBP1_transp_TpRbsC_like"/>
    <property type="match status" value="1"/>
</dbReference>
<dbReference type="PANTHER" id="PTHR43370">
    <property type="entry name" value="SUGAR ABC TRANSPORTER INTEGRAL MEMBRANE PROTEIN-RELATED"/>
    <property type="match status" value="1"/>
</dbReference>
<evidence type="ECO:0000256" key="2">
    <source>
        <dbReference type="ARBA" id="ARBA00022475"/>
    </source>
</evidence>
<dbReference type="PANTHER" id="PTHR43370:SF1">
    <property type="entry name" value="GUANOSINE ABC TRANSPORTER PERMEASE PROTEIN NUPQ"/>
    <property type="match status" value="1"/>
</dbReference>
<dbReference type="Pfam" id="PF02653">
    <property type="entry name" value="BPD_transp_2"/>
    <property type="match status" value="1"/>
</dbReference>
<evidence type="ECO:0000256" key="1">
    <source>
        <dbReference type="ARBA" id="ARBA00004651"/>
    </source>
</evidence>
<evidence type="ECO:0000256" key="6">
    <source>
        <dbReference type="SAM" id="Phobius"/>
    </source>
</evidence>
<evidence type="ECO:0000256" key="4">
    <source>
        <dbReference type="ARBA" id="ARBA00022989"/>
    </source>
</evidence>
<evidence type="ECO:0000256" key="5">
    <source>
        <dbReference type="ARBA" id="ARBA00023136"/>
    </source>
</evidence>
<dbReference type="GO" id="GO:0022857">
    <property type="term" value="F:transmembrane transporter activity"/>
    <property type="evidence" value="ECO:0007669"/>
    <property type="project" value="InterPro"/>
</dbReference>
<feature type="transmembrane region" description="Helical" evidence="6">
    <location>
        <begin position="203"/>
        <end position="225"/>
    </location>
</feature>
<dbReference type="AlphaFoldDB" id="A0A172TKC1"/>
<feature type="transmembrane region" description="Helical" evidence="6">
    <location>
        <begin position="69"/>
        <end position="91"/>
    </location>
</feature>
<evidence type="ECO:0000313" key="8">
    <source>
        <dbReference type="Proteomes" id="UP000076927"/>
    </source>
</evidence>
<dbReference type="KEGG" id="pswu:SY83_15350"/>
<evidence type="ECO:0000256" key="3">
    <source>
        <dbReference type="ARBA" id="ARBA00022692"/>
    </source>
</evidence>
<keyword evidence="5 6" id="KW-0472">Membrane</keyword>
<keyword evidence="4 6" id="KW-1133">Transmembrane helix</keyword>
<keyword evidence="8" id="KW-1185">Reference proteome</keyword>
<dbReference type="PATRIC" id="fig|1178515.4.peg.3085"/>
<accession>A0A172TKC1</accession>
<feature type="transmembrane region" description="Helical" evidence="6">
    <location>
        <begin position="98"/>
        <end position="116"/>
    </location>
</feature>
<protein>
    <submittedName>
        <fullName evidence="7">Sugar ABC transporter permease</fullName>
    </submittedName>
</protein>
<feature type="transmembrane region" description="Helical" evidence="6">
    <location>
        <begin position="6"/>
        <end position="28"/>
    </location>
</feature>
<dbReference type="GO" id="GO:0005886">
    <property type="term" value="C:plasma membrane"/>
    <property type="evidence" value="ECO:0007669"/>
    <property type="project" value="UniProtKB-SubCell"/>
</dbReference>
<comment type="subcellular location">
    <subcellularLocation>
        <location evidence="1">Cell membrane</location>
        <topology evidence="1">Multi-pass membrane protein</topology>
    </subcellularLocation>
</comment>
<evidence type="ECO:0000313" key="7">
    <source>
        <dbReference type="EMBL" id="ANE47422.1"/>
    </source>
</evidence>
<keyword evidence="3 6" id="KW-0812">Transmembrane</keyword>
<gene>
    <name evidence="7" type="ORF">SY83_15350</name>
</gene>
<feature type="transmembrane region" description="Helical" evidence="6">
    <location>
        <begin position="285"/>
        <end position="305"/>
    </location>
</feature>
<dbReference type="Proteomes" id="UP000076927">
    <property type="component" value="Chromosome"/>
</dbReference>
<dbReference type="InterPro" id="IPR001851">
    <property type="entry name" value="ABC_transp_permease"/>
</dbReference>
<organism evidence="7 8">
    <name type="scientific">Paenibacillus swuensis</name>
    <dbReference type="NCBI Taxonomy" id="1178515"/>
    <lineage>
        <taxon>Bacteria</taxon>
        <taxon>Bacillati</taxon>
        <taxon>Bacillota</taxon>
        <taxon>Bacilli</taxon>
        <taxon>Bacillales</taxon>
        <taxon>Paenibacillaceae</taxon>
        <taxon>Paenibacillus</taxon>
    </lineage>
</organism>
<sequence>MDINTIGQLLSITLIFSTAYIFTALGGIFSERSGVVNIGLEGLMVAGAFAAAVASLYAEEAGMGGFTPWVGLIAGMLFGVLFSLIHAVASVTFKANQVVSGVVINFLAGGTTLYLVKLLFEGSGQTETIKEVFSKFKIPLLGDIPIIGQALFNTYPTTYIALILVFVQWYVLFRTPFGLRLRSVGEHPSAADTMGIKVLRMRYIGVLLSGALAGLGGATIALTTTSNFSHNTISGQGFIALAALIFGKWNPIGALGAALFFGFSQGALKNFLQLFDITKQIPSEFIYMMPYVLTIIVLVGAVGRAKAPSALGEPYDPGKR</sequence>
<proteinExistence type="predicted"/>
<dbReference type="RefSeq" id="WP_068608069.1">
    <property type="nucleotide sequence ID" value="NZ_CP011388.1"/>
</dbReference>
<feature type="transmembrane region" description="Helical" evidence="6">
    <location>
        <begin position="155"/>
        <end position="173"/>
    </location>
</feature>
<keyword evidence="2" id="KW-1003">Cell membrane</keyword>
<dbReference type="OrthoDB" id="9792579at2"/>
<reference evidence="7 8" key="1">
    <citation type="submission" date="2015-01" db="EMBL/GenBank/DDBJ databases">
        <title>Paenibacillus swuensis/DY6/whole genome sequencing.</title>
        <authorList>
            <person name="Kim M.K."/>
            <person name="Srinivasan S."/>
            <person name="Lee J.-J."/>
        </authorList>
    </citation>
    <scope>NUCLEOTIDE SEQUENCE [LARGE SCALE GENOMIC DNA]</scope>
    <source>
        <strain evidence="7 8">DY6</strain>
    </source>
</reference>
<name>A0A172TKC1_9BACL</name>
<feature type="transmembrane region" description="Helical" evidence="6">
    <location>
        <begin position="237"/>
        <end position="264"/>
    </location>
</feature>